<evidence type="ECO:0000313" key="2">
    <source>
        <dbReference type="Ensembl" id="ENSCINP00000011405.3"/>
    </source>
</evidence>
<dbReference type="Ensembl" id="ENSCINT00000011405.3">
    <property type="protein sequence ID" value="ENSCINP00000011405.3"/>
    <property type="gene ID" value="ENSCING00000005515.3"/>
</dbReference>
<evidence type="ECO:0000256" key="1">
    <source>
        <dbReference type="SAM" id="Phobius"/>
    </source>
</evidence>
<sequence>MLIQEPATKLMFSLSIISHHVNKNVTMFINTIMEITMDTVIAMGITMVLNMSTVTAMVMNRSIVRNRVMEMAMNKPRVRNKPPAMSINTTKRMARKMILFCCWVLMRKTTS</sequence>
<keyword evidence="1" id="KW-0812">Transmembrane</keyword>
<feature type="transmembrane region" description="Helical" evidence="1">
    <location>
        <begin position="40"/>
        <end position="59"/>
    </location>
</feature>
<dbReference type="HOGENOM" id="CLU_2157470_0_0_1"/>
<organism evidence="2 3">
    <name type="scientific">Ciona intestinalis</name>
    <name type="common">Transparent sea squirt</name>
    <name type="synonym">Ascidia intestinalis</name>
    <dbReference type="NCBI Taxonomy" id="7719"/>
    <lineage>
        <taxon>Eukaryota</taxon>
        <taxon>Metazoa</taxon>
        <taxon>Chordata</taxon>
        <taxon>Tunicata</taxon>
        <taxon>Ascidiacea</taxon>
        <taxon>Phlebobranchia</taxon>
        <taxon>Cionidae</taxon>
        <taxon>Ciona</taxon>
    </lineage>
</organism>
<dbReference type="AlphaFoldDB" id="F6YPH8"/>
<protein>
    <submittedName>
        <fullName evidence="2">Uncharacterized protein</fullName>
    </submittedName>
</protein>
<proteinExistence type="predicted"/>
<evidence type="ECO:0000313" key="3">
    <source>
        <dbReference type="Proteomes" id="UP000008144"/>
    </source>
</evidence>
<dbReference type="Proteomes" id="UP000008144">
    <property type="component" value="Unassembled WGS sequence"/>
</dbReference>
<name>F6YPH8_CIOIN</name>
<reference evidence="3" key="1">
    <citation type="journal article" date="2002" name="Science">
        <title>The draft genome of Ciona intestinalis: insights into chordate and vertebrate origins.</title>
        <authorList>
            <person name="Dehal P."/>
            <person name="Satou Y."/>
            <person name="Campbell R.K."/>
            <person name="Chapman J."/>
            <person name="Degnan B."/>
            <person name="De Tomaso A."/>
            <person name="Davidson B."/>
            <person name="Di Gregorio A."/>
            <person name="Gelpke M."/>
            <person name="Goodstein D.M."/>
            <person name="Harafuji N."/>
            <person name="Hastings K.E."/>
            <person name="Ho I."/>
            <person name="Hotta K."/>
            <person name="Huang W."/>
            <person name="Kawashima T."/>
            <person name="Lemaire P."/>
            <person name="Martinez D."/>
            <person name="Meinertzhagen I.A."/>
            <person name="Necula S."/>
            <person name="Nonaka M."/>
            <person name="Putnam N."/>
            <person name="Rash S."/>
            <person name="Saiga H."/>
            <person name="Satake M."/>
            <person name="Terry A."/>
            <person name="Yamada L."/>
            <person name="Wang H.G."/>
            <person name="Awazu S."/>
            <person name="Azumi K."/>
            <person name="Boore J."/>
            <person name="Branno M."/>
            <person name="Chin-Bow S."/>
            <person name="DeSantis R."/>
            <person name="Doyle S."/>
            <person name="Francino P."/>
            <person name="Keys D.N."/>
            <person name="Haga S."/>
            <person name="Hayashi H."/>
            <person name="Hino K."/>
            <person name="Imai K.S."/>
            <person name="Inaba K."/>
            <person name="Kano S."/>
            <person name="Kobayashi K."/>
            <person name="Kobayashi M."/>
            <person name="Lee B.I."/>
            <person name="Makabe K.W."/>
            <person name="Manohar C."/>
            <person name="Matassi G."/>
            <person name="Medina M."/>
            <person name="Mochizuki Y."/>
            <person name="Mount S."/>
            <person name="Morishita T."/>
            <person name="Miura S."/>
            <person name="Nakayama A."/>
            <person name="Nishizaka S."/>
            <person name="Nomoto H."/>
            <person name="Ohta F."/>
            <person name="Oishi K."/>
            <person name="Rigoutsos I."/>
            <person name="Sano M."/>
            <person name="Sasaki A."/>
            <person name="Sasakura Y."/>
            <person name="Shoguchi E."/>
            <person name="Shin-i T."/>
            <person name="Spagnuolo A."/>
            <person name="Stainier D."/>
            <person name="Suzuki M.M."/>
            <person name="Tassy O."/>
            <person name="Takatori N."/>
            <person name="Tokuoka M."/>
            <person name="Yagi K."/>
            <person name="Yoshizaki F."/>
            <person name="Wada S."/>
            <person name="Zhang C."/>
            <person name="Hyatt P.D."/>
            <person name="Larimer F."/>
            <person name="Detter C."/>
            <person name="Doggett N."/>
            <person name="Glavina T."/>
            <person name="Hawkins T."/>
            <person name="Richardson P."/>
            <person name="Lucas S."/>
            <person name="Kohara Y."/>
            <person name="Levine M."/>
            <person name="Satoh N."/>
            <person name="Rokhsar D.S."/>
        </authorList>
    </citation>
    <scope>NUCLEOTIDE SEQUENCE [LARGE SCALE GENOMIC DNA]</scope>
</reference>
<keyword evidence="1" id="KW-1133">Transmembrane helix</keyword>
<keyword evidence="3" id="KW-1185">Reference proteome</keyword>
<reference evidence="2" key="3">
    <citation type="submission" date="2025-09" db="UniProtKB">
        <authorList>
            <consortium name="Ensembl"/>
        </authorList>
    </citation>
    <scope>IDENTIFICATION</scope>
</reference>
<accession>F6YPH8</accession>
<reference evidence="2" key="2">
    <citation type="submission" date="2025-08" db="UniProtKB">
        <authorList>
            <consortium name="Ensembl"/>
        </authorList>
    </citation>
    <scope>IDENTIFICATION</scope>
</reference>
<keyword evidence="1" id="KW-0472">Membrane</keyword>
<dbReference type="InParanoid" id="F6YPH8"/>